<dbReference type="PANTHER" id="PTHR24413">
    <property type="entry name" value="SPECKLE-TYPE POZ PROTEIN"/>
    <property type="match status" value="1"/>
</dbReference>
<dbReference type="SMART" id="SM00225">
    <property type="entry name" value="BTB"/>
    <property type="match status" value="1"/>
</dbReference>
<dbReference type="InterPro" id="IPR000210">
    <property type="entry name" value="BTB/POZ_dom"/>
</dbReference>
<reference evidence="2 3" key="1">
    <citation type="journal article" date="2019" name="Sci. Rep.">
        <title>Orb-weaving spider Araneus ventricosus genome elucidates the spidroin gene catalogue.</title>
        <authorList>
            <person name="Kono N."/>
            <person name="Nakamura H."/>
            <person name="Ohtoshi R."/>
            <person name="Moran D.A.P."/>
            <person name="Shinohara A."/>
            <person name="Yoshida Y."/>
            <person name="Fujiwara M."/>
            <person name="Mori M."/>
            <person name="Tomita M."/>
            <person name="Arakawa K."/>
        </authorList>
    </citation>
    <scope>NUCLEOTIDE SEQUENCE [LARGE SCALE GENOMIC DNA]</scope>
</reference>
<keyword evidence="3" id="KW-1185">Reference proteome</keyword>
<name>A0A4Y2P599_ARAVE</name>
<dbReference type="InterPro" id="IPR011333">
    <property type="entry name" value="SKP1/BTB/POZ_sf"/>
</dbReference>
<evidence type="ECO:0000313" key="3">
    <source>
        <dbReference type="Proteomes" id="UP000499080"/>
    </source>
</evidence>
<dbReference type="OrthoDB" id="5863680at2759"/>
<evidence type="ECO:0000259" key="1">
    <source>
        <dbReference type="PROSITE" id="PS50097"/>
    </source>
</evidence>
<organism evidence="2 3">
    <name type="scientific">Araneus ventricosus</name>
    <name type="common">Orbweaver spider</name>
    <name type="synonym">Epeira ventricosa</name>
    <dbReference type="NCBI Taxonomy" id="182803"/>
    <lineage>
        <taxon>Eukaryota</taxon>
        <taxon>Metazoa</taxon>
        <taxon>Ecdysozoa</taxon>
        <taxon>Arthropoda</taxon>
        <taxon>Chelicerata</taxon>
        <taxon>Arachnida</taxon>
        <taxon>Araneae</taxon>
        <taxon>Araneomorphae</taxon>
        <taxon>Entelegynae</taxon>
        <taxon>Araneoidea</taxon>
        <taxon>Araneidae</taxon>
        <taxon>Araneus</taxon>
    </lineage>
</organism>
<dbReference type="SUPFAM" id="SSF54695">
    <property type="entry name" value="POZ domain"/>
    <property type="match status" value="1"/>
</dbReference>
<feature type="non-terminal residue" evidence="2">
    <location>
        <position position="1"/>
    </location>
</feature>
<dbReference type="Gene3D" id="3.30.710.10">
    <property type="entry name" value="Potassium Channel Kv1.1, Chain A"/>
    <property type="match status" value="1"/>
</dbReference>
<protein>
    <submittedName>
        <fullName evidence="2">Speckle-type POZ protein-like B</fullName>
    </submittedName>
</protein>
<dbReference type="Proteomes" id="UP000499080">
    <property type="component" value="Unassembled WGS sequence"/>
</dbReference>
<dbReference type="AlphaFoldDB" id="A0A4Y2P599"/>
<sequence>LNDESSLLPNDVLSLRCEFQISAEPVFSRIENYRYLNLENLEWIKAEVSDIQLGELGESFTACCPFKKAFEELYEMEDLCDVSLRVDEKSFPAHKSILGARSPVFKAILTQDKREKINKVVDIPDMNVDTLGRLLLYIYKDTVQDLQWESAMDLFKAADKYHLLDLRKRCSFFLKSNLCVSNVCSIILLVYMHEDGDLRKFVENFISQVRIIKSSNLKRGKNLKWKIFR</sequence>
<evidence type="ECO:0000313" key="2">
    <source>
        <dbReference type="EMBL" id="GBN47095.1"/>
    </source>
</evidence>
<accession>A0A4Y2P599</accession>
<dbReference type="Pfam" id="PF00651">
    <property type="entry name" value="BTB"/>
    <property type="match status" value="1"/>
</dbReference>
<dbReference type="PROSITE" id="PS50097">
    <property type="entry name" value="BTB"/>
    <property type="match status" value="1"/>
</dbReference>
<proteinExistence type="predicted"/>
<gene>
    <name evidence="2" type="primary">spoplb_11</name>
    <name evidence="2" type="ORF">AVEN_130656_1</name>
</gene>
<dbReference type="CDD" id="cd18186">
    <property type="entry name" value="BTB_POZ_ZBTB_KLHL-like"/>
    <property type="match status" value="1"/>
</dbReference>
<dbReference type="EMBL" id="BGPR01131577">
    <property type="protein sequence ID" value="GBN47095.1"/>
    <property type="molecule type" value="Genomic_DNA"/>
</dbReference>
<comment type="caution">
    <text evidence="2">The sequence shown here is derived from an EMBL/GenBank/DDBJ whole genome shotgun (WGS) entry which is preliminary data.</text>
</comment>
<feature type="domain" description="BTB" evidence="1">
    <location>
        <begin position="80"/>
        <end position="147"/>
    </location>
</feature>